<keyword evidence="2" id="KW-0813">Transport</keyword>
<keyword evidence="5" id="KW-0703">Sarcoplasmic reticulum</keyword>
<dbReference type="GO" id="GO:0030018">
    <property type="term" value="C:Z disc"/>
    <property type="evidence" value="ECO:0007669"/>
    <property type="project" value="TreeGrafter"/>
</dbReference>
<evidence type="ECO:0000256" key="4">
    <source>
        <dbReference type="ARBA" id="ARBA00022837"/>
    </source>
</evidence>
<keyword evidence="2" id="KW-0109">Calcium transport</keyword>
<protein>
    <submittedName>
        <fullName evidence="9">B30.2/SPRY domain-containing protein</fullName>
    </submittedName>
</protein>
<evidence type="ECO:0000256" key="1">
    <source>
        <dbReference type="ARBA" id="ARBA00004326"/>
    </source>
</evidence>
<dbReference type="GO" id="GO:0006941">
    <property type="term" value="P:striated muscle contraction"/>
    <property type="evidence" value="ECO:0007669"/>
    <property type="project" value="TreeGrafter"/>
</dbReference>
<dbReference type="Gene3D" id="1.10.490.160">
    <property type="match status" value="1"/>
</dbReference>
<keyword evidence="3" id="KW-0407">Ion channel</keyword>
<dbReference type="InterPro" id="IPR048581">
    <property type="entry name" value="RYDR_Jsol"/>
</dbReference>
<dbReference type="InterPro" id="IPR043136">
    <property type="entry name" value="B30.2/SPRY_sf"/>
</dbReference>
<dbReference type="InterPro" id="IPR001870">
    <property type="entry name" value="B30.2/SPRY"/>
</dbReference>
<keyword evidence="3" id="KW-0107">Calcium channel</keyword>
<dbReference type="GO" id="GO:0005219">
    <property type="term" value="F:ryanodine-sensitive calcium-release channel activity"/>
    <property type="evidence" value="ECO:0007669"/>
    <property type="project" value="TreeGrafter"/>
</dbReference>
<evidence type="ECO:0000256" key="5">
    <source>
        <dbReference type="ARBA" id="ARBA00022951"/>
    </source>
</evidence>
<dbReference type="PROSITE" id="PS50188">
    <property type="entry name" value="B302_SPRY"/>
    <property type="match status" value="1"/>
</dbReference>
<keyword evidence="2" id="KW-0406">Ion transport</keyword>
<dbReference type="FunFam" id="1.10.490.160:FF:000006">
    <property type="entry name" value="Protein CBR-LIPL-6"/>
    <property type="match status" value="1"/>
</dbReference>
<dbReference type="InterPro" id="IPR003877">
    <property type="entry name" value="SPRY_dom"/>
</dbReference>
<dbReference type="InterPro" id="IPR015925">
    <property type="entry name" value="Ryanodine_IP3_receptor"/>
</dbReference>
<dbReference type="GO" id="GO:0033017">
    <property type="term" value="C:sarcoplasmic reticulum membrane"/>
    <property type="evidence" value="ECO:0007669"/>
    <property type="project" value="UniProtKB-SubCell"/>
</dbReference>
<evidence type="ECO:0000313" key="8">
    <source>
        <dbReference type="Proteomes" id="UP000095287"/>
    </source>
</evidence>
<comment type="subcellular location">
    <subcellularLocation>
        <location evidence="1">Sarcoplasmic reticulum membrane</location>
        <topology evidence="1">Multi-pass membrane protein</topology>
    </subcellularLocation>
</comment>
<evidence type="ECO:0000256" key="6">
    <source>
        <dbReference type="SAM" id="MobiDB-lite"/>
    </source>
</evidence>
<dbReference type="InterPro" id="IPR035910">
    <property type="entry name" value="RyR/IP3R_RIH_dom_sf"/>
</dbReference>
<accession>A0A1I7Z333</accession>
<keyword evidence="8" id="KW-1185">Reference proteome</keyword>
<dbReference type="InterPro" id="IPR003032">
    <property type="entry name" value="Ryanodine_rcpt"/>
</dbReference>
<dbReference type="Pfam" id="PF21119">
    <property type="entry name" value="RYDR_Jsol"/>
    <property type="match status" value="1"/>
</dbReference>
<dbReference type="Pfam" id="PF01365">
    <property type="entry name" value="RYDR_ITPR"/>
    <property type="match status" value="1"/>
</dbReference>
<reference evidence="9" key="1">
    <citation type="submission" date="2016-11" db="UniProtKB">
        <authorList>
            <consortium name="WormBaseParasite"/>
        </authorList>
    </citation>
    <scope>IDENTIFICATION</scope>
</reference>
<feature type="region of interest" description="Disordered" evidence="6">
    <location>
        <begin position="1"/>
        <end position="34"/>
    </location>
</feature>
<organism evidence="8 9">
    <name type="scientific">Steinernema glaseri</name>
    <dbReference type="NCBI Taxonomy" id="37863"/>
    <lineage>
        <taxon>Eukaryota</taxon>
        <taxon>Metazoa</taxon>
        <taxon>Ecdysozoa</taxon>
        <taxon>Nematoda</taxon>
        <taxon>Chromadorea</taxon>
        <taxon>Rhabditida</taxon>
        <taxon>Tylenchina</taxon>
        <taxon>Panagrolaimomorpha</taxon>
        <taxon>Strongyloidoidea</taxon>
        <taxon>Steinernematidae</taxon>
        <taxon>Steinernema</taxon>
    </lineage>
</organism>
<dbReference type="GO" id="GO:0034704">
    <property type="term" value="C:calcium channel complex"/>
    <property type="evidence" value="ECO:0007669"/>
    <property type="project" value="TreeGrafter"/>
</dbReference>
<dbReference type="WBParaSite" id="L893_g2236.t2">
    <property type="protein sequence ID" value="L893_g2236.t2"/>
    <property type="gene ID" value="L893_g2236"/>
</dbReference>
<dbReference type="Pfam" id="PF00622">
    <property type="entry name" value="SPRY"/>
    <property type="match status" value="1"/>
</dbReference>
<dbReference type="GO" id="GO:0014808">
    <property type="term" value="P:release of sequestered calcium ion into cytosol by sarcoplasmic reticulum"/>
    <property type="evidence" value="ECO:0007669"/>
    <property type="project" value="TreeGrafter"/>
</dbReference>
<evidence type="ECO:0000313" key="9">
    <source>
        <dbReference type="WBParaSite" id="L893_g2236.t2"/>
    </source>
</evidence>
<dbReference type="SMART" id="SM00449">
    <property type="entry name" value="SPRY"/>
    <property type="match status" value="1"/>
</dbReference>
<dbReference type="PANTHER" id="PTHR46399:SF8">
    <property type="entry name" value="B30.2_SPRY DOMAIN-CONTAINING PROTEIN"/>
    <property type="match status" value="1"/>
</dbReference>
<evidence type="ECO:0000256" key="2">
    <source>
        <dbReference type="ARBA" id="ARBA00022568"/>
    </source>
</evidence>
<feature type="domain" description="B30.2/SPRY" evidence="7">
    <location>
        <begin position="3"/>
        <end position="211"/>
    </location>
</feature>
<dbReference type="GO" id="GO:0042383">
    <property type="term" value="C:sarcolemma"/>
    <property type="evidence" value="ECO:0007669"/>
    <property type="project" value="TreeGrafter"/>
</dbReference>
<dbReference type="InterPro" id="IPR035762">
    <property type="entry name" value="SPRY3_RyR"/>
</dbReference>
<dbReference type="InterPro" id="IPR000699">
    <property type="entry name" value="RIH_dom"/>
</dbReference>
<dbReference type="Pfam" id="PF02026">
    <property type="entry name" value="RyR"/>
    <property type="match status" value="2"/>
</dbReference>
<feature type="compositionally biased region" description="Basic residues" evidence="6">
    <location>
        <begin position="10"/>
        <end position="23"/>
    </location>
</feature>
<dbReference type="SUPFAM" id="SSF100909">
    <property type="entry name" value="IP3 receptor type 1 binding core, domain 2"/>
    <property type="match status" value="1"/>
</dbReference>
<dbReference type="CDD" id="cd12879">
    <property type="entry name" value="SPRY3_RyR"/>
    <property type="match status" value="1"/>
</dbReference>
<dbReference type="Proteomes" id="UP000095287">
    <property type="component" value="Unplaced"/>
</dbReference>
<proteinExistence type="predicted"/>
<evidence type="ECO:0000259" key="7">
    <source>
        <dbReference type="PROSITE" id="PS50188"/>
    </source>
</evidence>
<sequence length="1968" mass="223380">MPASGPGRHGTIKKSSLKKKKKKDASPSGRQQLVLMEKRPSMVPLELLPDGTVPEDDSYAMEALKDQIDEYYYGLRIFPGQDPANVYVGWVTSEYHFYSSHFSDTEAVRKCRFSEFDHLGMSTESVEYRNCYMLNAAQLLSAVSDSSNTKVSGLTIGCVIDTSIGELSFLAAGQDTQMKFKLEPGAILYPAAFVTPSSAEIMQFELGRIKYTFPLSAAMFKASLKSLIPFCPPRLAVEKLYPMNWSRVPNECLRTTALKLSDVRGWSVLCNDPVRIMTVYVPEKDMSYDILEMIENPDHLIFHRQTLNLYCKLASHGNQKVAHVLCHHVDEDQIMYAVKSHYLSGEMRQGFHDFLIAVHLKTHADARLSTAKEYVIPLLPALRDKNVFDPDAEHRHPQILGETVSIRPHMKSEEVRSAFHRDAEMKLLPPAINFEALKNHVMVAFMSATEHAVINCRDLIGGSNLNHFEPLLKLFDTLLVIGMITDDDVIEVLKMIHPSAFDEHYEPGTKQKGLTEIELAEPVKIQLVNVLDHLCDMQLRNRVESLIAFSEGFVGDLQQDQCRRYMDIKQTDMPPAEAARRTKEFRCPPKEQMFRLLQCKVKEEKSGYLMDDDVEYDQCPMAENLQEQLRDFCALLVEKLGCNAETIDLSDEIIDLEDESSWVDSLAHLVVKVPPAVPLANAAAANNGTENFRRMITIMLKQWATADTIDSNELIRAMFRLLLRQYCGVREIMDAMAQTYVLHERNNQDVEDFIVYLMQVRELLNVQFESTEEIILKRGLWQLMNNRIFFQHPDLMRLLRIHENVMSIMMNVLTAQQGAIDREASDEQSAQPVKDASEMVVACSRFLCYFCRTSRQNQKAMFEHLSFLLDNATMLLARPSYRGSVPLDVAYSSFMDNNELALALKEEELDKVAVYLSRCGLQPNSELIARDYPDIGWDPVEGERYIDFLRFCVWINGENVEENANLVIRLLIRRPECLGVALKGEGQGLFAAFKEAIALSEDIRALEEGEKPDYLHSSILKTTKKYPSKEAEGDDYVDLGGATLQFYSSLVDLLAKCAPDRLAIQAGKGDSLRARAILRSLISLDDLGQILALRFTIPNLASATTDDDTGPQPGLHPSHKQSVLLFLDRVYGIDSQEMLFHFLEQSFLPDLRAATMMDSPRALESDTALALNRYLCNAVLPLLTNHSHFFADAEHHCALLDATLHTVYRMNRLKSLTKNQRDAVSDFLVAITRELPPGMMIKLLRKVIIDIQEMTENVLVPLRIMTLHYERCTKYYGSGNSYGVATETEKRLSMLLFYAIFDSLGSKPYDPDLFGKALPCLTAIGSAISPDYTLTTGGEDAEMVKARQDDGLWVPKPVDVSGVELQSDLATMTGRFAEHFHDSWASRKLEKGWSFGEFYSREKLTHPRLKPFSLLKDYEKAFYKERCSECVRALIAWNYTMDVGDPDAAQKAAESHTSSGKTIQDFNPKPIDLSSMTLEKEMMEAAERMAEHSHNIWAKKVFSELTTKGGNMPIPLVPWDLLTDFERRKDRFRAQEILKFLQYHGYRVTSQRDLEPATERVQKEGERSSVEKRFAFNLLEKLIQYLEQASLKMKSVKPSQELTRRNSFKKQGRDVKFFEKVVLPLMHAYFNAHKSYFLASSSIVQTGMASNKEKEMVANLFCRLAALLRIKNHAFGSVAKITVKCLQGLTQALDLRTLVKANSDIVRTSLLTFFNNCADDLFTAVQELKNNGQYALLRGENLKSWLSVEFANQMIIPVLTTMFSHLARNHFGTDLLLDDIQAACYKILDSLYMVTELSAAVAHRKSIVFETENENIIAHLERHRSILGQCLSAFASCFPIAFLEPEFNHNNKYSVLAKSQDQSVQVQEMLQKLSTHIPQLDKLLDRIEQVAENSVPYKDARNVYDVDLPLMCSYLTYWWQLGGDGPNKTAHPTTCVGSEHMNRIFCSLLHMIRDHVGIENASWLCRVS</sequence>
<dbReference type="Gene3D" id="2.60.120.920">
    <property type="match status" value="1"/>
</dbReference>
<keyword evidence="4" id="KW-0106">Calcium</keyword>
<name>A0A1I7Z333_9BILA</name>
<dbReference type="GO" id="GO:0005790">
    <property type="term" value="C:smooth endoplasmic reticulum"/>
    <property type="evidence" value="ECO:0007669"/>
    <property type="project" value="TreeGrafter"/>
</dbReference>
<evidence type="ECO:0000256" key="3">
    <source>
        <dbReference type="ARBA" id="ARBA00022673"/>
    </source>
</evidence>
<dbReference type="PANTHER" id="PTHR46399">
    <property type="entry name" value="B30.2/SPRY DOMAIN-CONTAINING PROTEIN"/>
    <property type="match status" value="1"/>
</dbReference>